<comment type="caution">
    <text evidence="1">The sequence shown here is derived from an EMBL/GenBank/DDBJ whole genome shotgun (WGS) entry which is preliminary data.</text>
</comment>
<sequence length="224" mass="24606">MDKWRARWPEWNVAEVFVPAAQRPLVLAWATLQQELMDAAWGGTDPRPGVAKLGWWQEELAGWKRGARRHPLGTVLQAHPAPWEALAAALPGLADSRERPGDVREAFASLEPFAQAVADIETILFAGSASATDAHLVAATLLHARFAQPGDGQVPLDMLARAGSGDPREAWARELRKQWPTLPAGNRPRRLWAALAARRLGQPDPVRPLSAWTTLRVAWRAARG</sequence>
<dbReference type="EMBL" id="AVPS01000004">
    <property type="protein sequence ID" value="KGM51933.1"/>
    <property type="molecule type" value="Genomic_DNA"/>
</dbReference>
<evidence type="ECO:0000313" key="1">
    <source>
        <dbReference type="EMBL" id="KGM51933.1"/>
    </source>
</evidence>
<reference evidence="1 2" key="1">
    <citation type="submission" date="2013-08" db="EMBL/GenBank/DDBJ databases">
        <title>Genome sequencing of Lysobacter.</title>
        <authorList>
            <person name="Zhang S."/>
            <person name="Wang G."/>
        </authorList>
    </citation>
    <scope>NUCLEOTIDE SEQUENCE [LARGE SCALE GENOMIC DNA]</scope>
    <source>
        <strain evidence="1 2">Ko07</strain>
    </source>
</reference>
<gene>
    <name evidence="1" type="ORF">N792_06165</name>
</gene>
<evidence type="ECO:0008006" key="3">
    <source>
        <dbReference type="Google" id="ProtNLM"/>
    </source>
</evidence>
<proteinExistence type="predicted"/>
<dbReference type="AlphaFoldDB" id="A0A0A0EP95"/>
<keyword evidence="2" id="KW-1185">Reference proteome</keyword>
<name>A0A0A0EP95_9GAMM</name>
<accession>A0A0A0EP95</accession>
<dbReference type="Proteomes" id="UP000030017">
    <property type="component" value="Unassembled WGS sequence"/>
</dbReference>
<protein>
    <recommendedName>
        <fullName evidence="3">Phytoene synthase</fullName>
    </recommendedName>
</protein>
<organism evidence="1 2">
    <name type="scientific">Lysobacter concretionis Ko07 = DSM 16239</name>
    <dbReference type="NCBI Taxonomy" id="1122185"/>
    <lineage>
        <taxon>Bacteria</taxon>
        <taxon>Pseudomonadati</taxon>
        <taxon>Pseudomonadota</taxon>
        <taxon>Gammaproteobacteria</taxon>
        <taxon>Lysobacterales</taxon>
        <taxon>Lysobacteraceae</taxon>
        <taxon>Novilysobacter</taxon>
    </lineage>
</organism>
<dbReference type="eggNOG" id="COG1562">
    <property type="taxonomic scope" value="Bacteria"/>
</dbReference>
<evidence type="ECO:0000313" key="2">
    <source>
        <dbReference type="Proteomes" id="UP000030017"/>
    </source>
</evidence>
<dbReference type="STRING" id="1122185.N792_06165"/>